<sequence length="269" mass="29162">MVSSMSTVSQPRSADMERTAVVGYWRISAKRRSWMRLNHPMGRRSDMQGLLDFTEGHRGELRVCAVDSDIPAEAVRRQIAVGVAEEVIAAAQMPGPNAAAVMVEVDVAAFVRRLQCVDRRLIPWQIADRLIQAAFVIQIVVADHEDLAATNFVEQVVDVFGIAADREVADDVEDVGRCNAVVDPANDGGIHLLDGVEGARGSAVAEDAVVAEMEVGGIEFPGERHGGLLNIDMRMRHPAAGSGGYSTYLQSSHREFLGSNPAYQDPDEL</sequence>
<dbReference type="AlphaFoldDB" id="A0A9W5B2B4"/>
<reference evidence="1 2" key="1">
    <citation type="submission" date="2016-01" db="EMBL/GenBank/DDBJ databases">
        <authorList>
            <person name="Regsiter A."/>
            <person name="william w."/>
        </authorList>
    </citation>
    <scope>NUCLEOTIDE SEQUENCE [LARGE SCALE GENOMIC DNA]</scope>
    <source>
        <strain evidence="1 2">CFBP 5494</strain>
    </source>
</reference>
<proteinExistence type="predicted"/>
<dbReference type="EMBL" id="FBVY01000018">
    <property type="protein sequence ID" value="CUW93679.1"/>
    <property type="molecule type" value="Genomic_DNA"/>
</dbReference>
<keyword evidence="2" id="KW-1185">Reference proteome</keyword>
<name>A0A9W5B2B4_9HYPH</name>
<organism evidence="1 2">
    <name type="scientific">Agrobacterium genomosp. 2 str. CFBP 5494</name>
    <dbReference type="NCBI Taxonomy" id="1183436"/>
    <lineage>
        <taxon>Bacteria</taxon>
        <taxon>Pseudomonadati</taxon>
        <taxon>Pseudomonadota</taxon>
        <taxon>Alphaproteobacteria</taxon>
        <taxon>Hyphomicrobiales</taxon>
        <taxon>Rhizobiaceae</taxon>
        <taxon>Rhizobium/Agrobacterium group</taxon>
        <taxon>Agrobacterium</taxon>
        <taxon>Agrobacterium tumefaciens complex</taxon>
    </lineage>
</organism>
<evidence type="ECO:0000313" key="1">
    <source>
        <dbReference type="EMBL" id="CUW93679.1"/>
    </source>
</evidence>
<dbReference type="Proteomes" id="UP000191933">
    <property type="component" value="Unassembled WGS sequence"/>
</dbReference>
<comment type="caution">
    <text evidence="1">The sequence shown here is derived from an EMBL/GenBank/DDBJ whole genome shotgun (WGS) entry which is preliminary data.</text>
</comment>
<protein>
    <submittedName>
        <fullName evidence="1">Uncharacterized protein</fullName>
    </submittedName>
</protein>
<accession>A0A9W5B2B4</accession>
<evidence type="ECO:0000313" key="2">
    <source>
        <dbReference type="Proteomes" id="UP000191933"/>
    </source>
</evidence>
<gene>
    <name evidence="1" type="ORF">AGR2A_Cc70081</name>
</gene>